<reference evidence="3" key="1">
    <citation type="submission" date="2020-07" db="EMBL/GenBank/DDBJ databases">
        <title>Huge and variable diversity of episymbiotic CPR bacteria and DPANN archaea in groundwater ecosystems.</title>
        <authorList>
            <person name="He C.Y."/>
            <person name="Keren R."/>
            <person name="Whittaker M."/>
            <person name="Farag I.F."/>
            <person name="Doudna J."/>
            <person name="Cate J.H.D."/>
            <person name="Banfield J.F."/>
        </authorList>
    </citation>
    <scope>NUCLEOTIDE SEQUENCE</scope>
    <source>
        <strain evidence="3">NC_groundwater_1813_Pr3_B-0.1um_71_17</strain>
    </source>
</reference>
<dbReference type="EMBL" id="JACRIW010000068">
    <property type="protein sequence ID" value="MBI5169802.1"/>
    <property type="molecule type" value="Genomic_DNA"/>
</dbReference>
<evidence type="ECO:0000313" key="4">
    <source>
        <dbReference type="Proteomes" id="UP000696931"/>
    </source>
</evidence>
<feature type="signal peptide" evidence="1">
    <location>
        <begin position="1"/>
        <end position="28"/>
    </location>
</feature>
<evidence type="ECO:0000259" key="2">
    <source>
        <dbReference type="Pfam" id="PF13860"/>
    </source>
</evidence>
<accession>A0A933SC41</accession>
<dbReference type="InterPro" id="IPR025965">
    <property type="entry name" value="FlgD/Vpr_Ig-like"/>
</dbReference>
<feature type="chain" id="PRO_5036860294" evidence="1">
    <location>
        <begin position="29"/>
        <end position="809"/>
    </location>
</feature>
<protein>
    <submittedName>
        <fullName evidence="3">T9SS type A sorting domain-containing protein</fullName>
    </submittedName>
</protein>
<dbReference type="InterPro" id="IPR026444">
    <property type="entry name" value="Secre_tail"/>
</dbReference>
<dbReference type="Gene3D" id="2.60.40.10">
    <property type="entry name" value="Immunoglobulins"/>
    <property type="match status" value="1"/>
</dbReference>
<feature type="domain" description="FlgD/Vpr Ig-like" evidence="2">
    <location>
        <begin position="740"/>
        <end position="795"/>
    </location>
</feature>
<dbReference type="Pfam" id="PF13860">
    <property type="entry name" value="FlgD_ig"/>
    <property type="match status" value="1"/>
</dbReference>
<dbReference type="Proteomes" id="UP000696931">
    <property type="component" value="Unassembled WGS sequence"/>
</dbReference>
<dbReference type="AlphaFoldDB" id="A0A933SC41"/>
<gene>
    <name evidence="3" type="ORF">HZA61_09965</name>
</gene>
<dbReference type="InterPro" id="IPR013783">
    <property type="entry name" value="Ig-like_fold"/>
</dbReference>
<evidence type="ECO:0000313" key="3">
    <source>
        <dbReference type="EMBL" id="MBI5169802.1"/>
    </source>
</evidence>
<name>A0A933SC41_UNCEI</name>
<organism evidence="3 4">
    <name type="scientific">Eiseniibacteriota bacterium</name>
    <dbReference type="NCBI Taxonomy" id="2212470"/>
    <lineage>
        <taxon>Bacteria</taxon>
        <taxon>Candidatus Eiseniibacteriota</taxon>
    </lineage>
</organism>
<dbReference type="NCBIfam" id="TIGR04183">
    <property type="entry name" value="Por_Secre_tail"/>
    <property type="match status" value="1"/>
</dbReference>
<sequence>MHVPGPVRLALLALGAALLLLVPSPARAAWSNDPVLGTYLSLPWFNFSGGDPCMVADGAGGYWLGTLYQSGFSNEYEAVHVSSTGATLAYVYSDVVSGQSKTSLVLAPDGVGGVFVVWRDTRGGGDIYATRYNSAGTRLWAFGGSVVCNNASAQSNPAAAKTSGNYLMVGWTDMRGGDADVYAQLVNYADGSPLWGTTGQPVLALAGSAQDSVALVPDDLNGATFVWQDSRNSVSTGVDLYAQRLTSSGSLYWTWYPTGALVSNAAGNAGRPQISLYGVLFYVVWDEDRGAGTGYDIYAQKMTNYGGGTYLGTGAAVCNATGDQRHPVATGDGSGGVIVSWDDARSSASTLLDVYVQRMGSGGVAQWSANGVVVCNAAEPQGQPRICSDGAGGAIVAWCDMRSGFSDVYARRILSTGLATWTSNGTPIATGGWWDGTPLLIPDGANGALMTFGSNSEAINGNTAYRLYGQRVDRFGVIGSPEPTIAKVKDVPNDQGGFVRVSWNASYLDAMPNNRVDEYWVWREAPVFAAASYAGGAASGRDGLMRRAVPSAAGVIYWERIAVVPATDLAGYSVVAATTSDSIAGSNPRTRFQVEAHQFSTEYFWASAPDSGYSVDNLGPAAPAPQYAIYSGGTTRLGWLPNHEADLLGYEVHRGSSASFTPSPATFVTSKPDTGLVDAAGAPYFYKLVAVDVHGNRSPVATLAPTGTLDAPGAAVTQAFFAAPSPNPARGGTTLRFGLARAGQAKLAIYDAAGRLVRTVYAGTLAAGEHAMRWDARGEHGRDVAPGLYLARLETAGAPAMVRRIVVTQ</sequence>
<proteinExistence type="predicted"/>
<dbReference type="Gene3D" id="2.60.40.4070">
    <property type="match status" value="1"/>
</dbReference>
<keyword evidence="1" id="KW-0732">Signal</keyword>
<evidence type="ECO:0000256" key="1">
    <source>
        <dbReference type="SAM" id="SignalP"/>
    </source>
</evidence>
<comment type="caution">
    <text evidence="3">The sequence shown here is derived from an EMBL/GenBank/DDBJ whole genome shotgun (WGS) entry which is preliminary data.</text>
</comment>